<keyword evidence="2" id="KW-1185">Reference proteome</keyword>
<name>A0AAN9QCT4_CANGL</name>
<reference evidence="1 2" key="1">
    <citation type="submission" date="2024-01" db="EMBL/GenBank/DDBJ databases">
        <title>The genomes of 5 underutilized Papilionoideae crops provide insights into root nodulation and disease resistanc.</title>
        <authorList>
            <person name="Jiang F."/>
        </authorList>
    </citation>
    <scope>NUCLEOTIDE SEQUENCE [LARGE SCALE GENOMIC DNA]</scope>
    <source>
        <strain evidence="1">LVBAO_FW01</strain>
        <tissue evidence="1">Leaves</tissue>
    </source>
</reference>
<dbReference type="AlphaFoldDB" id="A0AAN9QCT4"/>
<comment type="caution">
    <text evidence="1">The sequence shown here is derived from an EMBL/GenBank/DDBJ whole genome shotgun (WGS) entry which is preliminary data.</text>
</comment>
<dbReference type="Proteomes" id="UP001367508">
    <property type="component" value="Unassembled WGS sequence"/>
</dbReference>
<evidence type="ECO:0000313" key="1">
    <source>
        <dbReference type="EMBL" id="KAK7330422.1"/>
    </source>
</evidence>
<dbReference type="EMBL" id="JAYMYQ010000005">
    <property type="protein sequence ID" value="KAK7330422.1"/>
    <property type="molecule type" value="Genomic_DNA"/>
</dbReference>
<organism evidence="1 2">
    <name type="scientific">Canavalia gladiata</name>
    <name type="common">Sword bean</name>
    <name type="synonym">Dolichos gladiatus</name>
    <dbReference type="NCBI Taxonomy" id="3824"/>
    <lineage>
        <taxon>Eukaryota</taxon>
        <taxon>Viridiplantae</taxon>
        <taxon>Streptophyta</taxon>
        <taxon>Embryophyta</taxon>
        <taxon>Tracheophyta</taxon>
        <taxon>Spermatophyta</taxon>
        <taxon>Magnoliopsida</taxon>
        <taxon>eudicotyledons</taxon>
        <taxon>Gunneridae</taxon>
        <taxon>Pentapetalae</taxon>
        <taxon>rosids</taxon>
        <taxon>fabids</taxon>
        <taxon>Fabales</taxon>
        <taxon>Fabaceae</taxon>
        <taxon>Papilionoideae</taxon>
        <taxon>50 kb inversion clade</taxon>
        <taxon>NPAAA clade</taxon>
        <taxon>indigoferoid/millettioid clade</taxon>
        <taxon>Phaseoleae</taxon>
        <taxon>Canavalia</taxon>
    </lineage>
</organism>
<gene>
    <name evidence="1" type="ORF">VNO77_24616</name>
</gene>
<evidence type="ECO:0000313" key="2">
    <source>
        <dbReference type="Proteomes" id="UP001367508"/>
    </source>
</evidence>
<sequence length="116" mass="12931">MSVSVMFSARDLNGWSDRFSVRSRSHAVSTKASVLCCAVAYCAYRASRLSLPTFISSHSHLFNNKRRESSHLSFPCIPHLQVQHKKLSGVRTKPVVKGSQASPRFQIVLDQLVAQT</sequence>
<proteinExistence type="predicted"/>
<accession>A0AAN9QCT4</accession>
<protein>
    <submittedName>
        <fullName evidence="1">Uncharacterized protein</fullName>
    </submittedName>
</protein>